<dbReference type="GO" id="GO:0005886">
    <property type="term" value="C:plasma membrane"/>
    <property type="evidence" value="ECO:0007669"/>
    <property type="project" value="UniProtKB-SubCell"/>
</dbReference>
<evidence type="ECO:0000256" key="3">
    <source>
        <dbReference type="ARBA" id="ARBA00022676"/>
    </source>
</evidence>
<evidence type="ECO:0000313" key="8">
    <source>
        <dbReference type="Proteomes" id="UP000468591"/>
    </source>
</evidence>
<gene>
    <name evidence="7" type="ORF">GV827_02230</name>
</gene>
<evidence type="ECO:0000259" key="6">
    <source>
        <dbReference type="Pfam" id="PF00535"/>
    </source>
</evidence>
<comment type="caution">
    <text evidence="7">The sequence shown here is derived from an EMBL/GenBank/DDBJ whole genome shotgun (WGS) entry which is preliminary data.</text>
</comment>
<dbReference type="Proteomes" id="UP000468591">
    <property type="component" value="Unassembled WGS sequence"/>
</dbReference>
<dbReference type="Pfam" id="PF00535">
    <property type="entry name" value="Glycos_transf_2"/>
    <property type="match status" value="1"/>
</dbReference>
<reference evidence="7 8" key="1">
    <citation type="submission" date="2020-01" db="EMBL/GenBank/DDBJ databases">
        <title>Sulfitobacter sediminilitoris sp. nov., isolated from a tidal flat.</title>
        <authorList>
            <person name="Park S."/>
            <person name="Yoon J.-H."/>
        </authorList>
    </citation>
    <scope>NUCLEOTIDE SEQUENCE [LARGE SCALE GENOMIC DNA]</scope>
    <source>
        <strain evidence="7 8">JBTF-M27</strain>
    </source>
</reference>
<dbReference type="CDD" id="cd00761">
    <property type="entry name" value="Glyco_tranf_GTA_type"/>
    <property type="match status" value="1"/>
</dbReference>
<dbReference type="EMBL" id="JAABNT010000001">
    <property type="protein sequence ID" value="NEK21221.1"/>
    <property type="molecule type" value="Genomic_DNA"/>
</dbReference>
<feature type="domain" description="Glycosyltransferase 2-like" evidence="6">
    <location>
        <begin position="2"/>
        <end position="134"/>
    </location>
</feature>
<keyword evidence="5" id="KW-0472">Membrane</keyword>
<dbReference type="InterPro" id="IPR029044">
    <property type="entry name" value="Nucleotide-diphossugar_trans"/>
</dbReference>
<proteinExistence type="predicted"/>
<evidence type="ECO:0000256" key="4">
    <source>
        <dbReference type="ARBA" id="ARBA00022679"/>
    </source>
</evidence>
<evidence type="ECO:0000256" key="1">
    <source>
        <dbReference type="ARBA" id="ARBA00004236"/>
    </source>
</evidence>
<dbReference type="GO" id="GO:0016757">
    <property type="term" value="F:glycosyltransferase activity"/>
    <property type="evidence" value="ECO:0007669"/>
    <property type="project" value="UniProtKB-KW"/>
</dbReference>
<dbReference type="PANTHER" id="PTHR43646:SF2">
    <property type="entry name" value="GLYCOSYLTRANSFERASE 2-LIKE DOMAIN-CONTAINING PROTEIN"/>
    <property type="match status" value="1"/>
</dbReference>
<keyword evidence="3" id="KW-0328">Glycosyltransferase</keyword>
<dbReference type="PANTHER" id="PTHR43646">
    <property type="entry name" value="GLYCOSYLTRANSFERASE"/>
    <property type="match status" value="1"/>
</dbReference>
<evidence type="ECO:0000313" key="7">
    <source>
        <dbReference type="EMBL" id="NEK21221.1"/>
    </source>
</evidence>
<dbReference type="SUPFAM" id="SSF53448">
    <property type="entry name" value="Nucleotide-diphospho-sugar transferases"/>
    <property type="match status" value="1"/>
</dbReference>
<evidence type="ECO:0000256" key="5">
    <source>
        <dbReference type="ARBA" id="ARBA00023136"/>
    </source>
</evidence>
<protein>
    <submittedName>
        <fullName evidence="7">Glycosyltransferase</fullName>
    </submittedName>
</protein>
<name>A0A6P0C4Z4_9RHOB</name>
<keyword evidence="2" id="KW-1003">Cell membrane</keyword>
<dbReference type="Gene3D" id="3.90.550.10">
    <property type="entry name" value="Spore Coat Polysaccharide Biosynthesis Protein SpsA, Chain A"/>
    <property type="match status" value="1"/>
</dbReference>
<keyword evidence="4 7" id="KW-0808">Transferase</keyword>
<keyword evidence="8" id="KW-1185">Reference proteome</keyword>
<evidence type="ECO:0000256" key="2">
    <source>
        <dbReference type="ARBA" id="ARBA00022475"/>
    </source>
</evidence>
<accession>A0A6P0C4Z4</accession>
<comment type="subcellular location">
    <subcellularLocation>
        <location evidence="1">Cell membrane</location>
    </subcellularLocation>
</comment>
<dbReference type="InterPro" id="IPR001173">
    <property type="entry name" value="Glyco_trans_2-like"/>
</dbReference>
<dbReference type="AlphaFoldDB" id="A0A6P0C4Z4"/>
<organism evidence="7 8">
    <name type="scientific">Sulfitobacter sediminilitoris</name>
    <dbReference type="NCBI Taxonomy" id="2698830"/>
    <lineage>
        <taxon>Bacteria</taxon>
        <taxon>Pseudomonadati</taxon>
        <taxon>Pseudomonadota</taxon>
        <taxon>Alphaproteobacteria</taxon>
        <taxon>Rhodobacterales</taxon>
        <taxon>Roseobacteraceae</taxon>
        <taxon>Sulfitobacter</taxon>
    </lineage>
</organism>
<sequence>MIPAHNEADYLPVCLDALLASDPAEGEVEVVIIANGCTDTTIEIADGYRPHALSKGWGWTVLDLAEGGKLNAWNAGEMAAKGEVLIYLDADVLVSPPLVAEIAAVLSVDAPRYASGRPNVTVSNDDALTRHYTRFWLTTPFMVHGVPGFGVFAMNRAGRARWGNWPDIISDDTFARLNFSPEERLSVPATYDWPMIEGFRRLVQVRRRQDIGVAEIETRYPALMANDDNHDRTEPVWRRALRDPVAFVAFALVRLTIRLPVLRSDNRWVRGR</sequence>